<dbReference type="Gene3D" id="3.30.160.60">
    <property type="entry name" value="Classic Zinc Finger"/>
    <property type="match status" value="4"/>
</dbReference>
<keyword evidence="2" id="KW-0677">Repeat</keyword>
<name>A0AAV4SZG6_CAEEX</name>
<gene>
    <name evidence="8" type="ORF">CEXT_64951</name>
</gene>
<dbReference type="GO" id="GO:0008270">
    <property type="term" value="F:zinc ion binding"/>
    <property type="evidence" value="ECO:0007669"/>
    <property type="project" value="UniProtKB-KW"/>
</dbReference>
<organism evidence="8 9">
    <name type="scientific">Caerostris extrusa</name>
    <name type="common">Bark spider</name>
    <name type="synonym">Caerostris bankana</name>
    <dbReference type="NCBI Taxonomy" id="172846"/>
    <lineage>
        <taxon>Eukaryota</taxon>
        <taxon>Metazoa</taxon>
        <taxon>Ecdysozoa</taxon>
        <taxon>Arthropoda</taxon>
        <taxon>Chelicerata</taxon>
        <taxon>Arachnida</taxon>
        <taxon>Araneae</taxon>
        <taxon>Araneomorphae</taxon>
        <taxon>Entelegynae</taxon>
        <taxon>Araneoidea</taxon>
        <taxon>Araneidae</taxon>
        <taxon>Caerostris</taxon>
    </lineage>
</organism>
<keyword evidence="9" id="KW-1185">Reference proteome</keyword>
<dbReference type="Proteomes" id="UP001054945">
    <property type="component" value="Unassembled WGS sequence"/>
</dbReference>
<dbReference type="InterPro" id="IPR036236">
    <property type="entry name" value="Znf_C2H2_sf"/>
</dbReference>
<dbReference type="InterPro" id="IPR013087">
    <property type="entry name" value="Znf_C2H2_type"/>
</dbReference>
<feature type="domain" description="C2H2-type" evidence="7">
    <location>
        <begin position="36"/>
        <end position="63"/>
    </location>
</feature>
<evidence type="ECO:0000313" key="8">
    <source>
        <dbReference type="EMBL" id="GIY38782.1"/>
    </source>
</evidence>
<comment type="caution">
    <text evidence="8">The sequence shown here is derived from an EMBL/GenBank/DDBJ whole genome shotgun (WGS) entry which is preliminary data.</text>
</comment>
<dbReference type="Pfam" id="PF13894">
    <property type="entry name" value="zf-C2H2_4"/>
    <property type="match status" value="1"/>
</dbReference>
<dbReference type="PROSITE" id="PS00028">
    <property type="entry name" value="ZINC_FINGER_C2H2_1"/>
    <property type="match status" value="4"/>
</dbReference>
<evidence type="ECO:0000256" key="6">
    <source>
        <dbReference type="SAM" id="MobiDB-lite"/>
    </source>
</evidence>
<evidence type="ECO:0000259" key="7">
    <source>
        <dbReference type="PROSITE" id="PS50157"/>
    </source>
</evidence>
<dbReference type="GO" id="GO:0000977">
    <property type="term" value="F:RNA polymerase II transcription regulatory region sequence-specific DNA binding"/>
    <property type="evidence" value="ECO:0007669"/>
    <property type="project" value="TreeGrafter"/>
</dbReference>
<dbReference type="AlphaFoldDB" id="A0AAV4SZG6"/>
<feature type="region of interest" description="Disordered" evidence="6">
    <location>
        <begin position="1"/>
        <end position="21"/>
    </location>
</feature>
<keyword evidence="4" id="KW-0862">Zinc</keyword>
<evidence type="ECO:0000256" key="4">
    <source>
        <dbReference type="ARBA" id="ARBA00022833"/>
    </source>
</evidence>
<feature type="compositionally biased region" description="Polar residues" evidence="6">
    <location>
        <begin position="1"/>
        <end position="18"/>
    </location>
</feature>
<sequence>MNQQMISHPSNSMATYSKPSEGLFGKGGRESPFSRLTCKSCGKIFSSIATLQRHRVWHHKEMDDVFKYNCALCPYATNHNNRFKSHKLVHEPNRKYMCKECGNGFQNTQSLKCHELIHTDLLKGFIGYVCNDCHKWFTSSITLRRHSDWHHKGKKIFKFYCPHCPYATDKKFNLSAHSPVHKPGREHRCETCGNGFNSLCSLNKHNIIHTGERLSPAYTMKAIEASRNK</sequence>
<dbReference type="PROSITE" id="PS50157">
    <property type="entry name" value="ZINC_FINGER_C2H2_2"/>
    <property type="match status" value="5"/>
</dbReference>
<feature type="domain" description="C2H2-type" evidence="7">
    <location>
        <begin position="128"/>
        <end position="156"/>
    </location>
</feature>
<protein>
    <recommendedName>
        <fullName evidence="7">C2H2-type domain-containing protein</fullName>
    </recommendedName>
</protein>
<keyword evidence="1" id="KW-0479">Metal-binding</keyword>
<dbReference type="EMBL" id="BPLR01010354">
    <property type="protein sequence ID" value="GIY38782.1"/>
    <property type="molecule type" value="Genomic_DNA"/>
</dbReference>
<accession>A0AAV4SZG6</accession>
<reference evidence="8 9" key="1">
    <citation type="submission" date="2021-06" db="EMBL/GenBank/DDBJ databases">
        <title>Caerostris extrusa draft genome.</title>
        <authorList>
            <person name="Kono N."/>
            <person name="Arakawa K."/>
        </authorList>
    </citation>
    <scope>NUCLEOTIDE SEQUENCE [LARGE SCALE GENOMIC DNA]</scope>
</reference>
<dbReference type="SUPFAM" id="SSF57667">
    <property type="entry name" value="beta-beta-alpha zinc fingers"/>
    <property type="match status" value="3"/>
</dbReference>
<evidence type="ECO:0000256" key="3">
    <source>
        <dbReference type="ARBA" id="ARBA00022771"/>
    </source>
</evidence>
<proteinExistence type="predicted"/>
<dbReference type="GO" id="GO:0000981">
    <property type="term" value="F:DNA-binding transcription factor activity, RNA polymerase II-specific"/>
    <property type="evidence" value="ECO:0007669"/>
    <property type="project" value="TreeGrafter"/>
</dbReference>
<evidence type="ECO:0000256" key="2">
    <source>
        <dbReference type="ARBA" id="ARBA00022737"/>
    </source>
</evidence>
<dbReference type="PANTHER" id="PTHR24379:SF127">
    <property type="entry name" value="BLOODY FINGERS-RELATED"/>
    <property type="match status" value="1"/>
</dbReference>
<evidence type="ECO:0000256" key="1">
    <source>
        <dbReference type="ARBA" id="ARBA00022723"/>
    </source>
</evidence>
<dbReference type="SMART" id="SM00355">
    <property type="entry name" value="ZnF_C2H2"/>
    <property type="match status" value="6"/>
</dbReference>
<evidence type="ECO:0000313" key="9">
    <source>
        <dbReference type="Proteomes" id="UP001054945"/>
    </source>
</evidence>
<feature type="domain" description="C2H2-type" evidence="7">
    <location>
        <begin position="68"/>
        <end position="95"/>
    </location>
</feature>
<keyword evidence="3 5" id="KW-0863">Zinc-finger</keyword>
<dbReference type="PANTHER" id="PTHR24379">
    <property type="entry name" value="KRAB AND ZINC FINGER DOMAIN-CONTAINING"/>
    <property type="match status" value="1"/>
</dbReference>
<evidence type="ECO:0000256" key="5">
    <source>
        <dbReference type="PROSITE-ProRule" id="PRU00042"/>
    </source>
</evidence>
<dbReference type="GO" id="GO:0005634">
    <property type="term" value="C:nucleus"/>
    <property type="evidence" value="ECO:0007669"/>
    <property type="project" value="TreeGrafter"/>
</dbReference>
<feature type="domain" description="C2H2-type" evidence="7">
    <location>
        <begin position="96"/>
        <end position="119"/>
    </location>
</feature>
<feature type="domain" description="C2H2-type" evidence="7">
    <location>
        <begin position="187"/>
        <end position="214"/>
    </location>
</feature>